<dbReference type="REBASE" id="384657">
    <property type="entry name" value="BpaUis4EORF853P"/>
</dbReference>
<dbReference type="AlphaFoldDB" id="A0A2N5J3Z8"/>
<keyword evidence="2" id="KW-1185">Reference proteome</keyword>
<dbReference type="OrthoDB" id="3638769at2"/>
<keyword evidence="1" id="KW-0378">Hydrolase</keyword>
<dbReference type="Proteomes" id="UP000235034">
    <property type="component" value="Unassembled WGS sequence"/>
</dbReference>
<comment type="caution">
    <text evidence="1">The sequence shown here is derived from an EMBL/GenBank/DDBJ whole genome shotgun (WGS) entry which is preliminary data.</text>
</comment>
<evidence type="ECO:0000313" key="1">
    <source>
        <dbReference type="EMBL" id="PLS28917.1"/>
    </source>
</evidence>
<organism evidence="1 2">
    <name type="scientific">Bifidobacterium parmae</name>
    <dbReference type="NCBI Taxonomy" id="361854"/>
    <lineage>
        <taxon>Bacteria</taxon>
        <taxon>Bacillati</taxon>
        <taxon>Actinomycetota</taxon>
        <taxon>Actinomycetes</taxon>
        <taxon>Bifidobacteriales</taxon>
        <taxon>Bifidobacteriaceae</taxon>
        <taxon>Bifidobacterium</taxon>
    </lineage>
</organism>
<dbReference type="GO" id="GO:0009036">
    <property type="term" value="F:type II site-specific deoxyribonuclease activity"/>
    <property type="evidence" value="ECO:0007669"/>
    <property type="project" value="InterPro"/>
</dbReference>
<evidence type="ECO:0000313" key="2">
    <source>
        <dbReference type="Proteomes" id="UP000235034"/>
    </source>
</evidence>
<gene>
    <name evidence="1" type="ORF">Uis4E_0852</name>
</gene>
<dbReference type="RefSeq" id="WP_101622027.1">
    <property type="nucleotide sequence ID" value="NZ_NMWT01000010.1"/>
</dbReference>
<sequence>MRNDVKEAVLQMYRMLEEAARRQRTSGDADRGRRAEATSGRHLDPLADLIREDLIAGGFSPDDIFDGKAYQLRLPGWYRRSKNWDIVALNGEDDLVAAIELKSITSSFGNNANNRAEEALGSATDAHAAFSEHLYGIDAMPPALGYVMIVRSCGQSREAGRTTQQTLFATDPVFENASYLDRFRIMCERLRASNLYQAVWLVYADPDAGTVTEPSPTLTYEKFIATITATLSIHRA</sequence>
<keyword evidence="1" id="KW-0255">Endonuclease</keyword>
<name>A0A2N5J3Z8_9BIFI</name>
<keyword evidence="1" id="KW-0540">Nuclease</keyword>
<dbReference type="GO" id="GO:0009307">
    <property type="term" value="P:DNA restriction-modification system"/>
    <property type="evidence" value="ECO:0007669"/>
    <property type="project" value="InterPro"/>
</dbReference>
<accession>A0A2N5J3Z8</accession>
<reference evidence="1 2" key="1">
    <citation type="submission" date="2017-07" db="EMBL/GenBank/DDBJ databases">
        <title>Bifidobacterium novel species.</title>
        <authorList>
            <person name="Lugli G.A."/>
            <person name="Milani C."/>
            <person name="Duranti S."/>
            <person name="Mangifesta M."/>
        </authorList>
    </citation>
    <scope>NUCLEOTIDE SEQUENCE [LARGE SCALE GENOMIC DNA]</scope>
    <source>
        <strain evidence="1 2">77</strain>
    </source>
</reference>
<dbReference type="EMBL" id="NMWT01000010">
    <property type="protein sequence ID" value="PLS28917.1"/>
    <property type="molecule type" value="Genomic_DNA"/>
</dbReference>
<dbReference type="Pfam" id="PF04555">
    <property type="entry name" value="XhoI"/>
    <property type="match status" value="1"/>
</dbReference>
<proteinExistence type="predicted"/>
<protein>
    <submittedName>
        <fullName evidence="1">Restriction endonuclease XhoI</fullName>
    </submittedName>
</protein>
<dbReference type="GO" id="GO:0003677">
    <property type="term" value="F:DNA binding"/>
    <property type="evidence" value="ECO:0007669"/>
    <property type="project" value="InterPro"/>
</dbReference>
<dbReference type="InterPro" id="IPR007636">
    <property type="entry name" value="Restrct_endonuc_II_XhoI"/>
</dbReference>